<dbReference type="EMBL" id="JOWA01000108">
    <property type="protein sequence ID" value="KEZ41726.1"/>
    <property type="molecule type" value="Genomic_DNA"/>
</dbReference>
<dbReference type="AlphaFoldDB" id="A0A084G314"/>
<dbReference type="Proteomes" id="UP000028545">
    <property type="component" value="Unassembled WGS sequence"/>
</dbReference>
<dbReference type="PRINTS" id="PR00463">
    <property type="entry name" value="EP450I"/>
</dbReference>
<dbReference type="GeneID" id="27725988"/>
<dbReference type="InterPro" id="IPR002401">
    <property type="entry name" value="Cyt_P450_E_grp-I"/>
</dbReference>
<keyword evidence="8" id="KW-0472">Membrane</keyword>
<name>A0A084G314_PSEDA</name>
<dbReference type="OrthoDB" id="1470350at2759"/>
<dbReference type="GO" id="GO:0004497">
    <property type="term" value="F:monooxygenase activity"/>
    <property type="evidence" value="ECO:0007669"/>
    <property type="project" value="UniProtKB-KW"/>
</dbReference>
<dbReference type="PANTHER" id="PTHR24291">
    <property type="entry name" value="CYTOCHROME P450 FAMILY 4"/>
    <property type="match status" value="1"/>
</dbReference>
<evidence type="ECO:0000256" key="5">
    <source>
        <dbReference type="ARBA" id="ARBA00023004"/>
    </source>
</evidence>
<evidence type="ECO:0000256" key="8">
    <source>
        <dbReference type="SAM" id="Phobius"/>
    </source>
</evidence>
<keyword evidence="5 7" id="KW-0408">Iron</keyword>
<protein>
    <recommendedName>
        <fullName evidence="11">Cytochrome P450</fullName>
    </recommendedName>
</protein>
<dbReference type="Pfam" id="PF00067">
    <property type="entry name" value="p450"/>
    <property type="match status" value="1"/>
</dbReference>
<proteinExistence type="inferred from homology"/>
<dbReference type="SUPFAM" id="SSF48264">
    <property type="entry name" value="Cytochrome P450"/>
    <property type="match status" value="1"/>
</dbReference>
<feature type="transmembrane region" description="Helical" evidence="8">
    <location>
        <begin position="36"/>
        <end position="56"/>
    </location>
</feature>
<dbReference type="InterPro" id="IPR036396">
    <property type="entry name" value="Cyt_P450_sf"/>
</dbReference>
<dbReference type="PRINTS" id="PR00385">
    <property type="entry name" value="P450"/>
</dbReference>
<keyword evidence="6" id="KW-0503">Monooxygenase</keyword>
<evidence type="ECO:0008006" key="11">
    <source>
        <dbReference type="Google" id="ProtNLM"/>
    </source>
</evidence>
<organism evidence="9 10">
    <name type="scientific">Pseudallescheria apiosperma</name>
    <name type="common">Scedosporium apiospermum</name>
    <dbReference type="NCBI Taxonomy" id="563466"/>
    <lineage>
        <taxon>Eukaryota</taxon>
        <taxon>Fungi</taxon>
        <taxon>Dikarya</taxon>
        <taxon>Ascomycota</taxon>
        <taxon>Pezizomycotina</taxon>
        <taxon>Sordariomycetes</taxon>
        <taxon>Hypocreomycetidae</taxon>
        <taxon>Microascales</taxon>
        <taxon>Microascaceae</taxon>
        <taxon>Scedosporium</taxon>
    </lineage>
</organism>
<dbReference type="PANTHER" id="PTHR24291:SF50">
    <property type="entry name" value="BIFUNCTIONAL ALBAFLAVENONE MONOOXYGENASE_TERPENE SYNTHASE"/>
    <property type="match status" value="1"/>
</dbReference>
<dbReference type="RefSeq" id="XP_016641525.1">
    <property type="nucleotide sequence ID" value="XM_016788888.1"/>
</dbReference>
<dbReference type="OMA" id="CITWFGT"/>
<evidence type="ECO:0000256" key="1">
    <source>
        <dbReference type="ARBA" id="ARBA00010617"/>
    </source>
</evidence>
<evidence type="ECO:0000256" key="3">
    <source>
        <dbReference type="ARBA" id="ARBA00022723"/>
    </source>
</evidence>
<keyword evidence="8" id="KW-1133">Transmembrane helix</keyword>
<evidence type="ECO:0000256" key="6">
    <source>
        <dbReference type="ARBA" id="ARBA00023033"/>
    </source>
</evidence>
<keyword evidence="10" id="KW-1185">Reference proteome</keyword>
<reference evidence="9 10" key="1">
    <citation type="journal article" date="2014" name="Genome Announc.">
        <title>Draft genome sequence of the pathogenic fungus Scedosporium apiospermum.</title>
        <authorList>
            <person name="Vandeputte P."/>
            <person name="Ghamrawi S."/>
            <person name="Rechenmann M."/>
            <person name="Iltis A."/>
            <person name="Giraud S."/>
            <person name="Fleury M."/>
            <person name="Thornton C."/>
            <person name="Delhaes L."/>
            <person name="Meyer W."/>
            <person name="Papon N."/>
            <person name="Bouchara J.P."/>
        </authorList>
    </citation>
    <scope>NUCLEOTIDE SEQUENCE [LARGE SCALE GENOMIC DNA]</scope>
    <source>
        <strain evidence="9 10">IHEM 14462</strain>
    </source>
</reference>
<dbReference type="Gene3D" id="1.10.630.10">
    <property type="entry name" value="Cytochrome P450"/>
    <property type="match status" value="1"/>
</dbReference>
<feature type="binding site" description="axial binding residue" evidence="7">
    <location>
        <position position="483"/>
    </location>
    <ligand>
        <name>heme</name>
        <dbReference type="ChEBI" id="CHEBI:30413"/>
    </ligand>
    <ligandPart>
        <name>Fe</name>
        <dbReference type="ChEBI" id="CHEBI:18248"/>
    </ligandPart>
</feature>
<dbReference type="InterPro" id="IPR050196">
    <property type="entry name" value="Cytochrome_P450_Monoox"/>
</dbReference>
<sequence length="541" mass="61506">MDVIYCLVSSWLGRLAYTQLQTKTALFTLLPAASRLTIFLCLFFIQYSLLIFYRLYIYPNYLSPFRHLPGPKDNHFLLGQTLRQFLSGDPTQPYVSWIRTWPNADLIRYTFFGSTPAVLVASPEAFRQILQPCCYEFTKPAWYSRLIFPIVGKGLVFLDGEDHKRHRKVLSGAFALSHLKQLIPLIENKAIELCNHLDSMIEYDRGVINLIPPLSRITLDVIGSTVLGTDLQSLDSATPFHEIYQTVFDPPITGLILTAINSIVPIRWISIGENRKFNRAISRLHELLRQIICERIADVENEKVQLAGNGRRDLLTRMIQESQAVGENWDEDDLIGHVLTFMAAGHETTSNTLAWAIHYLSLNRPLQARLRKEVIDAAGRTGFDMDYSTIERMQLLDNIFHEVLRVRSSATFATREPIRDTEICGTVIPKGTTIMLMPSAIHQNPRIWGDSVDEFDPDRWDRLEGEAAKSHAFAAFLMGPRGCIGQVFTRLEFKIMLIAVIRRFEFDAIEKGEVPLVNPSVVLRPKGGLRVFAHRLPPAGE</sequence>
<dbReference type="VEuPathDB" id="FungiDB:SAPIO_CDS6916"/>
<dbReference type="InterPro" id="IPR001128">
    <property type="entry name" value="Cyt_P450"/>
</dbReference>
<evidence type="ECO:0000256" key="4">
    <source>
        <dbReference type="ARBA" id="ARBA00023002"/>
    </source>
</evidence>
<comment type="caution">
    <text evidence="9">The sequence shown here is derived from an EMBL/GenBank/DDBJ whole genome shotgun (WGS) entry which is preliminary data.</text>
</comment>
<dbReference type="KEGG" id="sapo:SAPIO_CDS6916"/>
<keyword evidence="3 7" id="KW-0479">Metal-binding</keyword>
<evidence type="ECO:0000256" key="7">
    <source>
        <dbReference type="PIRSR" id="PIRSR602401-1"/>
    </source>
</evidence>
<dbReference type="GO" id="GO:0016705">
    <property type="term" value="F:oxidoreductase activity, acting on paired donors, with incorporation or reduction of molecular oxygen"/>
    <property type="evidence" value="ECO:0007669"/>
    <property type="project" value="InterPro"/>
</dbReference>
<keyword evidence="8" id="KW-0812">Transmembrane</keyword>
<gene>
    <name evidence="9" type="ORF">SAPIO_CDS6916</name>
</gene>
<evidence type="ECO:0000313" key="10">
    <source>
        <dbReference type="Proteomes" id="UP000028545"/>
    </source>
</evidence>
<evidence type="ECO:0000256" key="2">
    <source>
        <dbReference type="ARBA" id="ARBA00022617"/>
    </source>
</evidence>
<keyword evidence="2 7" id="KW-0349">Heme</keyword>
<comment type="similarity">
    <text evidence="1">Belongs to the cytochrome P450 family.</text>
</comment>
<dbReference type="GO" id="GO:0020037">
    <property type="term" value="F:heme binding"/>
    <property type="evidence" value="ECO:0007669"/>
    <property type="project" value="InterPro"/>
</dbReference>
<dbReference type="HOGENOM" id="CLU_001570_5_11_1"/>
<accession>A0A084G314</accession>
<keyword evidence="4" id="KW-0560">Oxidoreductase</keyword>
<dbReference type="GO" id="GO:0005506">
    <property type="term" value="F:iron ion binding"/>
    <property type="evidence" value="ECO:0007669"/>
    <property type="project" value="InterPro"/>
</dbReference>
<evidence type="ECO:0000313" key="9">
    <source>
        <dbReference type="EMBL" id="KEZ41726.1"/>
    </source>
</evidence>
<comment type="cofactor">
    <cofactor evidence="7">
        <name>heme</name>
        <dbReference type="ChEBI" id="CHEBI:30413"/>
    </cofactor>
</comment>